<evidence type="ECO:0000313" key="4">
    <source>
        <dbReference type="Proteomes" id="UP001615550"/>
    </source>
</evidence>
<dbReference type="Proteomes" id="UP001615550">
    <property type="component" value="Unassembled WGS sequence"/>
</dbReference>
<keyword evidence="2" id="KW-1133">Transmembrane helix</keyword>
<reference evidence="3 4" key="1">
    <citation type="submission" date="2024-08" db="EMBL/GenBank/DDBJ databases">
        <title>Draft Genome Sequence of Legionella lytica strain DSB2004, Isolated From a Fire Sprinkler System.</title>
        <authorList>
            <person name="Everhart A.D."/>
            <person name="Kidane D.T."/>
            <person name="Farone A.L."/>
            <person name="Farone M.B."/>
        </authorList>
    </citation>
    <scope>NUCLEOTIDE SEQUENCE [LARGE SCALE GENOMIC DNA]</scope>
    <source>
        <strain evidence="3 4">DSB2004</strain>
    </source>
</reference>
<name>A0ABW8D5V2_9GAMM</name>
<gene>
    <name evidence="3" type="ORF">ACD661_05880</name>
</gene>
<keyword evidence="2" id="KW-0472">Membrane</keyword>
<feature type="transmembrane region" description="Helical" evidence="2">
    <location>
        <begin position="243"/>
        <end position="263"/>
    </location>
</feature>
<keyword evidence="4" id="KW-1185">Reference proteome</keyword>
<sequence length="477" mass="52346">MAVTEDQVQCLLSSDTQKMTEEQQIYLLHAILEDAKQALDQEKDKDVYKLISDFQALLEHRHFLSDARENVNKLIALLEQREDGKSTLAHFKKHGVYRILYRNPTMRGQQAPEDDDLNQLLRAGYAGIGISAVIIAFFVATTLVGGAPFWLTAISAGLFTGASTYLSGILYGVVNDLFATKANLPYFLLGHQPQQTSMLRTNNKIAQGIAWGVAATFGPVVLASVLFTLVATVTAFFVPLATFVLPAMMIAMPLIAVGAEIYARKMAIEHQNQRYIHNLTSRLGINSYQKDGIDLMCQTPHELAAWLANGDRNLFGFQRVPLIGLGALAGFVGLSVFSTLVPPVLFASPIIAMAVPAAFAAVAALTLAAGGVYTYANRNTMLDDRYRMEFEGDIKPELYIDEDAVYVQTVLRKYPNPADAPRVNPTPVSTQQVEEPKEVAHFAPVISLPNVGSSALRSQKEERDENQETHGISRTNS</sequence>
<evidence type="ECO:0000256" key="1">
    <source>
        <dbReference type="SAM" id="MobiDB-lite"/>
    </source>
</evidence>
<feature type="region of interest" description="Disordered" evidence="1">
    <location>
        <begin position="450"/>
        <end position="477"/>
    </location>
</feature>
<dbReference type="EMBL" id="JBGORX010000001">
    <property type="protein sequence ID" value="MFJ1268077.1"/>
    <property type="molecule type" value="Genomic_DNA"/>
</dbReference>
<evidence type="ECO:0008006" key="5">
    <source>
        <dbReference type="Google" id="ProtNLM"/>
    </source>
</evidence>
<feature type="transmembrane region" description="Helical" evidence="2">
    <location>
        <begin position="208"/>
        <end position="237"/>
    </location>
</feature>
<protein>
    <recommendedName>
        <fullName evidence="5">Coiled-coil protein</fullName>
    </recommendedName>
</protein>
<keyword evidence="2" id="KW-0812">Transmembrane</keyword>
<feature type="compositionally biased region" description="Basic and acidic residues" evidence="1">
    <location>
        <begin position="458"/>
        <end position="468"/>
    </location>
</feature>
<dbReference type="RefSeq" id="WP_400186898.1">
    <property type="nucleotide sequence ID" value="NZ_JBGORX010000001.1"/>
</dbReference>
<evidence type="ECO:0000256" key="2">
    <source>
        <dbReference type="SAM" id="Phobius"/>
    </source>
</evidence>
<feature type="transmembrane region" description="Helical" evidence="2">
    <location>
        <begin position="149"/>
        <end position="174"/>
    </location>
</feature>
<feature type="transmembrane region" description="Helical" evidence="2">
    <location>
        <begin position="322"/>
        <end position="344"/>
    </location>
</feature>
<comment type="caution">
    <text evidence="3">The sequence shown here is derived from an EMBL/GenBank/DDBJ whole genome shotgun (WGS) entry which is preliminary data.</text>
</comment>
<evidence type="ECO:0000313" key="3">
    <source>
        <dbReference type="EMBL" id="MFJ1268077.1"/>
    </source>
</evidence>
<organism evidence="3 4">
    <name type="scientific">Legionella lytica</name>
    <dbReference type="NCBI Taxonomy" id="96232"/>
    <lineage>
        <taxon>Bacteria</taxon>
        <taxon>Pseudomonadati</taxon>
        <taxon>Pseudomonadota</taxon>
        <taxon>Gammaproteobacteria</taxon>
        <taxon>Legionellales</taxon>
        <taxon>Legionellaceae</taxon>
        <taxon>Legionella</taxon>
    </lineage>
</organism>
<feature type="transmembrane region" description="Helical" evidence="2">
    <location>
        <begin position="123"/>
        <end position="143"/>
    </location>
</feature>
<accession>A0ABW8D5V2</accession>
<feature type="transmembrane region" description="Helical" evidence="2">
    <location>
        <begin position="350"/>
        <end position="376"/>
    </location>
</feature>
<proteinExistence type="predicted"/>